<feature type="transmembrane region" description="Helical" evidence="6">
    <location>
        <begin position="314"/>
        <end position="335"/>
    </location>
</feature>
<dbReference type="GO" id="GO:0022857">
    <property type="term" value="F:transmembrane transporter activity"/>
    <property type="evidence" value="ECO:0007669"/>
    <property type="project" value="InterPro"/>
</dbReference>
<feature type="transmembrane region" description="Helical" evidence="6">
    <location>
        <begin position="347"/>
        <end position="369"/>
    </location>
</feature>
<evidence type="ECO:0000313" key="9">
    <source>
        <dbReference type="Proteomes" id="UP000319732"/>
    </source>
</evidence>
<dbReference type="PROSITE" id="PS50850">
    <property type="entry name" value="MFS"/>
    <property type="match status" value="1"/>
</dbReference>
<evidence type="ECO:0000256" key="5">
    <source>
        <dbReference type="ARBA" id="ARBA00023136"/>
    </source>
</evidence>
<feature type="domain" description="Major facilitator superfamily (MFS) profile" evidence="7">
    <location>
        <begin position="12"/>
        <end position="400"/>
    </location>
</feature>
<keyword evidence="2" id="KW-0813">Transport</keyword>
<name>A0A545UA19_9GAMM</name>
<keyword evidence="3 6" id="KW-0812">Transmembrane</keyword>
<evidence type="ECO:0000256" key="1">
    <source>
        <dbReference type="ARBA" id="ARBA00004141"/>
    </source>
</evidence>
<keyword evidence="4 6" id="KW-1133">Transmembrane helix</keyword>
<dbReference type="InterPro" id="IPR036259">
    <property type="entry name" value="MFS_trans_sf"/>
</dbReference>
<dbReference type="AlphaFoldDB" id="A0A545UA19"/>
<feature type="transmembrane region" description="Helical" evidence="6">
    <location>
        <begin position="375"/>
        <end position="392"/>
    </location>
</feature>
<feature type="transmembrane region" description="Helical" evidence="6">
    <location>
        <begin position="172"/>
        <end position="192"/>
    </location>
</feature>
<organism evidence="8 9">
    <name type="scientific">Exilibacterium tricleocarpae</name>
    <dbReference type="NCBI Taxonomy" id="2591008"/>
    <lineage>
        <taxon>Bacteria</taxon>
        <taxon>Pseudomonadati</taxon>
        <taxon>Pseudomonadota</taxon>
        <taxon>Gammaproteobacteria</taxon>
        <taxon>Cellvibrionales</taxon>
        <taxon>Cellvibrionaceae</taxon>
        <taxon>Exilibacterium</taxon>
    </lineage>
</organism>
<dbReference type="EMBL" id="VHSG01000002">
    <property type="protein sequence ID" value="TQV86279.1"/>
    <property type="molecule type" value="Genomic_DNA"/>
</dbReference>
<feature type="transmembrane region" description="Helical" evidence="6">
    <location>
        <begin position="226"/>
        <end position="244"/>
    </location>
</feature>
<feature type="transmembrane region" description="Helical" evidence="6">
    <location>
        <begin position="290"/>
        <end position="308"/>
    </location>
</feature>
<dbReference type="Pfam" id="PF07690">
    <property type="entry name" value="MFS_1"/>
    <property type="match status" value="1"/>
</dbReference>
<feature type="transmembrane region" description="Helical" evidence="6">
    <location>
        <begin position="143"/>
        <end position="166"/>
    </location>
</feature>
<sequence>MQPSPRATLWVLMLVTVLGTAGIALPYPVLAPFFSAGDNALTRFLDWHPNILLGLALAIYPLGVLIGSSFLGALSDRRDRRQLLVVSLVAATAGYLLSALAIRLESFPLLLLARLLTGLCEGNVAIARAMAAELHPAISRTRALSLLFAATYAGWLIGPIIGGYTMPLGVEAVFLLAAGASLLCAALVAVCIRDRRVPPAGEPLQWQQLWREHSFRLFKYDDIKPYIYFQLLFCLGTNAFYEFYPLWLVDSFAASSKDIANTTIAVTLVMIVTSILVVTPLAARLGKHRVLMAANLTFALTLLILPFTQRATAWVLFGLSGGLIALVNGVYPAMISERFDHYGQGNVMGLSTTLFFLANVIMAVAGGWISVLGSHWALVTGGICCLLAWGWFAGAIRSRRTDDGAAGAA</sequence>
<evidence type="ECO:0000256" key="2">
    <source>
        <dbReference type="ARBA" id="ARBA00022448"/>
    </source>
</evidence>
<dbReference type="InterPro" id="IPR020846">
    <property type="entry name" value="MFS_dom"/>
</dbReference>
<feature type="transmembrane region" description="Helical" evidence="6">
    <location>
        <begin position="83"/>
        <end position="104"/>
    </location>
</feature>
<feature type="transmembrane region" description="Helical" evidence="6">
    <location>
        <begin position="110"/>
        <end position="131"/>
    </location>
</feature>
<proteinExistence type="predicted"/>
<evidence type="ECO:0000256" key="6">
    <source>
        <dbReference type="SAM" id="Phobius"/>
    </source>
</evidence>
<dbReference type="InterPro" id="IPR011701">
    <property type="entry name" value="MFS"/>
</dbReference>
<dbReference type="PANTHER" id="PTHR23504:SF15">
    <property type="entry name" value="MAJOR FACILITATOR SUPERFAMILY (MFS) PROFILE DOMAIN-CONTAINING PROTEIN"/>
    <property type="match status" value="1"/>
</dbReference>
<dbReference type="OrthoDB" id="9814303at2"/>
<keyword evidence="5 6" id="KW-0472">Membrane</keyword>
<dbReference type="RefSeq" id="WP_142902432.1">
    <property type="nucleotide sequence ID" value="NZ_ML660087.1"/>
</dbReference>
<evidence type="ECO:0000256" key="4">
    <source>
        <dbReference type="ARBA" id="ARBA00022989"/>
    </source>
</evidence>
<dbReference type="SUPFAM" id="SSF103473">
    <property type="entry name" value="MFS general substrate transporter"/>
    <property type="match status" value="1"/>
</dbReference>
<evidence type="ECO:0000313" key="8">
    <source>
        <dbReference type="EMBL" id="TQV86279.1"/>
    </source>
</evidence>
<evidence type="ECO:0000259" key="7">
    <source>
        <dbReference type="PROSITE" id="PS50850"/>
    </source>
</evidence>
<dbReference type="Gene3D" id="1.20.1250.20">
    <property type="entry name" value="MFS general substrate transporter like domains"/>
    <property type="match status" value="1"/>
</dbReference>
<evidence type="ECO:0000256" key="3">
    <source>
        <dbReference type="ARBA" id="ARBA00022692"/>
    </source>
</evidence>
<dbReference type="Proteomes" id="UP000319732">
    <property type="component" value="Unassembled WGS sequence"/>
</dbReference>
<feature type="transmembrane region" description="Helical" evidence="6">
    <location>
        <begin position="264"/>
        <end position="283"/>
    </location>
</feature>
<reference evidence="8 9" key="1">
    <citation type="submission" date="2019-06" db="EMBL/GenBank/DDBJ databases">
        <title>Whole genome sequence for Cellvibrionaceae sp. R142.</title>
        <authorList>
            <person name="Wang G."/>
        </authorList>
    </citation>
    <scope>NUCLEOTIDE SEQUENCE [LARGE SCALE GENOMIC DNA]</scope>
    <source>
        <strain evidence="8 9">R142</strain>
    </source>
</reference>
<protein>
    <submittedName>
        <fullName evidence="8">MFS transporter</fullName>
    </submittedName>
</protein>
<dbReference type="GO" id="GO:0016020">
    <property type="term" value="C:membrane"/>
    <property type="evidence" value="ECO:0007669"/>
    <property type="project" value="UniProtKB-SubCell"/>
</dbReference>
<comment type="subcellular location">
    <subcellularLocation>
        <location evidence="1">Membrane</location>
        <topology evidence="1">Multi-pass membrane protein</topology>
    </subcellularLocation>
</comment>
<comment type="caution">
    <text evidence="8">The sequence shown here is derived from an EMBL/GenBank/DDBJ whole genome shotgun (WGS) entry which is preliminary data.</text>
</comment>
<dbReference type="PANTHER" id="PTHR23504">
    <property type="entry name" value="MAJOR FACILITATOR SUPERFAMILY DOMAIN-CONTAINING PROTEIN 10"/>
    <property type="match status" value="1"/>
</dbReference>
<accession>A0A545UA19</accession>
<gene>
    <name evidence="8" type="ORF">FKG94_01645</name>
</gene>
<keyword evidence="9" id="KW-1185">Reference proteome</keyword>
<feature type="transmembrane region" description="Helical" evidence="6">
    <location>
        <begin position="50"/>
        <end position="71"/>
    </location>
</feature>